<dbReference type="PANTHER" id="PTHR34825:SF2">
    <property type="entry name" value="AAA-ATPASE-LIKE DOMAIN-CONTAINING PROTEIN"/>
    <property type="match status" value="1"/>
</dbReference>
<keyword evidence="3" id="KW-1185">Reference proteome</keyword>
<dbReference type="STRING" id="1246637.MTBBW1_2370008"/>
<accession>A0A1W1HE77</accession>
<name>A0A1W1HE77_9BACT</name>
<evidence type="ECO:0000259" key="1">
    <source>
        <dbReference type="Pfam" id="PF09820"/>
    </source>
</evidence>
<protein>
    <submittedName>
        <fullName evidence="2">AAA-ATPase-like protein</fullName>
    </submittedName>
</protein>
<evidence type="ECO:0000313" key="2">
    <source>
        <dbReference type="EMBL" id="SLM30675.1"/>
    </source>
</evidence>
<reference evidence="2 3" key="1">
    <citation type="submission" date="2017-03" db="EMBL/GenBank/DDBJ databases">
        <authorList>
            <person name="Afonso C.L."/>
            <person name="Miller P.J."/>
            <person name="Scott M.A."/>
            <person name="Spackman E."/>
            <person name="Goraichik I."/>
            <person name="Dimitrov K.M."/>
            <person name="Suarez D.L."/>
            <person name="Swayne D.E."/>
        </authorList>
    </citation>
    <scope>NUCLEOTIDE SEQUENCE [LARGE SCALE GENOMIC DNA]</scope>
    <source>
        <strain evidence="2">PRJEB14757</strain>
    </source>
</reference>
<dbReference type="Proteomes" id="UP000191931">
    <property type="component" value="Unassembled WGS sequence"/>
</dbReference>
<dbReference type="AlphaFoldDB" id="A0A1W1HE77"/>
<evidence type="ECO:0000313" key="3">
    <source>
        <dbReference type="Proteomes" id="UP000191931"/>
    </source>
</evidence>
<dbReference type="Pfam" id="PF09820">
    <property type="entry name" value="AAA-ATPase_like"/>
    <property type="match status" value="1"/>
</dbReference>
<proteinExistence type="predicted"/>
<organism evidence="2 3">
    <name type="scientific">Desulfamplus magnetovallimortis</name>
    <dbReference type="NCBI Taxonomy" id="1246637"/>
    <lineage>
        <taxon>Bacteria</taxon>
        <taxon>Pseudomonadati</taxon>
        <taxon>Thermodesulfobacteriota</taxon>
        <taxon>Desulfobacteria</taxon>
        <taxon>Desulfobacterales</taxon>
        <taxon>Desulfobacteraceae</taxon>
        <taxon>Desulfamplus</taxon>
    </lineage>
</organism>
<dbReference type="EMBL" id="FWEV01000154">
    <property type="protein sequence ID" value="SLM30675.1"/>
    <property type="molecule type" value="Genomic_DNA"/>
</dbReference>
<dbReference type="InterPro" id="IPR018631">
    <property type="entry name" value="AAA-ATPase-like_dom"/>
</dbReference>
<gene>
    <name evidence="2" type="ORF">MTBBW1_2370008</name>
</gene>
<feature type="domain" description="AAA-ATPase-like" evidence="1">
    <location>
        <begin position="41"/>
        <end position="261"/>
    </location>
</feature>
<sequence>MLWARGFLFWTGSVLKLWINPTRIPSIEVIKYKQEANMKFPYGISDFRSVILENYFYCDRTDRISKLEREKYQLFLRPRRFGKSMLLSMLENYYDVAKKDEFNALFGHLKIGKNPTPLRNAYFILKWDFSCIDASGSLEDIRQSLYDHINDCIEEFILNYKNYAIPKIRINSTNALSSVKSLTNAVQMTGRPVFLLIDEYDNFANEVMMSANRSVDHYEALVKKEGVLKTVFKNIKSSASSSMFDRIFITGVSPVVMSDVTSGFNIGESVYFEMDYNDLCGFTEKEIRDALSQLSPDVNAQSNAPTSDSDGAQGEASMAVVEALNIMKLYYNGYCFSYDATQPVYNPTLALFFFKKLQRSGRFPENMFDENLAMDEAKLIYISTIEGGSQLIIDLMQKGQTVETHEISQKFGIRRMLSNTTHDRSFLISFLFYFGILTFAGRTDEGKKRLAVPNLIMRRLYVERLNEMLIPEPVKRDAGRDAAEKLYTRGEIGPLCTVVEQTFFTVFRNRDYRWANELTVKTAFLTLLYNDLLFIMDSEKEIDRRYADLTMIIRPDMRHYQLFDILIEFKYVSLSDAGVSGETARALSSDELAVLPPVRCAMADAEKQLRAYGMALNEKYSDLRLKSYGVVALGFERLCWCEVSRNNA</sequence>
<dbReference type="PANTHER" id="PTHR34825">
    <property type="entry name" value="CONSERVED PROTEIN, WITH A WEAK D-GALACTARATE DEHYDRATASE/ALTRONATE HYDROLASE DOMAIN"/>
    <property type="match status" value="1"/>
</dbReference>